<evidence type="ECO:0000256" key="2">
    <source>
        <dbReference type="ARBA" id="ARBA00022603"/>
    </source>
</evidence>
<feature type="domain" description="Methyltransferase" evidence="5">
    <location>
        <begin position="22"/>
        <end position="136"/>
    </location>
</feature>
<evidence type="ECO:0000313" key="6">
    <source>
        <dbReference type="EMBL" id="MBC6679968.1"/>
    </source>
</evidence>
<accession>A0A923NJ22</accession>
<dbReference type="GO" id="GO:0008168">
    <property type="term" value="F:methyltransferase activity"/>
    <property type="evidence" value="ECO:0007669"/>
    <property type="project" value="UniProtKB-KW"/>
</dbReference>
<dbReference type="NCBIfam" id="NF045667">
    <property type="entry name" value="MTase_DVU1556"/>
    <property type="match status" value="1"/>
</dbReference>
<keyword evidence="3" id="KW-0808">Transferase</keyword>
<organism evidence="6 7">
    <name type="scientific">Zhenpiania hominis</name>
    <dbReference type="NCBI Taxonomy" id="2763644"/>
    <lineage>
        <taxon>Bacteria</taxon>
        <taxon>Bacillati</taxon>
        <taxon>Bacillota</taxon>
        <taxon>Clostridia</taxon>
        <taxon>Peptostreptococcales</taxon>
        <taxon>Anaerovoracaceae</taxon>
        <taxon>Zhenpiania</taxon>
    </lineage>
</organism>
<evidence type="ECO:0000256" key="1">
    <source>
        <dbReference type="ARBA" id="ARBA00005189"/>
    </source>
</evidence>
<comment type="caution">
    <text evidence="6">The sequence shown here is derived from an EMBL/GenBank/DDBJ whole genome shotgun (WGS) entry which is preliminary data.</text>
</comment>
<evidence type="ECO:0000259" key="5">
    <source>
        <dbReference type="Pfam" id="PF13847"/>
    </source>
</evidence>
<dbReference type="Gene3D" id="3.40.50.150">
    <property type="entry name" value="Vaccinia Virus protein VP39"/>
    <property type="match status" value="1"/>
</dbReference>
<evidence type="ECO:0000313" key="7">
    <source>
        <dbReference type="Proteomes" id="UP000602647"/>
    </source>
</evidence>
<dbReference type="Proteomes" id="UP000602647">
    <property type="component" value="Unassembled WGS sequence"/>
</dbReference>
<dbReference type="InterPro" id="IPR029063">
    <property type="entry name" value="SAM-dependent_MTases_sf"/>
</dbReference>
<protein>
    <submittedName>
        <fullName evidence="6">Class I SAM-dependent methyltransferase</fullName>
    </submittedName>
</protein>
<evidence type="ECO:0000256" key="3">
    <source>
        <dbReference type="ARBA" id="ARBA00022679"/>
    </source>
</evidence>
<dbReference type="AlphaFoldDB" id="A0A923NJ22"/>
<dbReference type="Pfam" id="PF13847">
    <property type="entry name" value="Methyltransf_31"/>
    <property type="match status" value="1"/>
</dbReference>
<reference evidence="6" key="1">
    <citation type="submission" date="2020-08" db="EMBL/GenBank/DDBJ databases">
        <title>Genome public.</title>
        <authorList>
            <person name="Liu C."/>
            <person name="Sun Q."/>
        </authorList>
    </citation>
    <scope>NUCLEOTIDE SEQUENCE</scope>
    <source>
        <strain evidence="6">BX12</strain>
    </source>
</reference>
<evidence type="ECO:0000256" key="4">
    <source>
        <dbReference type="ARBA" id="ARBA00025707"/>
    </source>
</evidence>
<dbReference type="SUPFAM" id="SSF53335">
    <property type="entry name" value="S-adenosyl-L-methionine-dependent methyltransferases"/>
    <property type="match status" value="1"/>
</dbReference>
<name>A0A923NJ22_9FIRM</name>
<dbReference type="GO" id="GO:0032259">
    <property type="term" value="P:methylation"/>
    <property type="evidence" value="ECO:0007669"/>
    <property type="project" value="UniProtKB-KW"/>
</dbReference>
<dbReference type="PANTHER" id="PTHR44307">
    <property type="entry name" value="PHOSPHOETHANOLAMINE METHYLTRANSFERASE"/>
    <property type="match status" value="1"/>
</dbReference>
<keyword evidence="7" id="KW-1185">Reference proteome</keyword>
<proteinExistence type="predicted"/>
<dbReference type="CDD" id="cd02440">
    <property type="entry name" value="AdoMet_MTases"/>
    <property type="match status" value="1"/>
</dbReference>
<sequence>MALIRPGKFDITEKAMEICALKKGAAVLDVGCGDGTCAEHLQDKYGYKVTGIDMNLSKIQEGKERNKNLDLRMGDGEFLEDFSSFSFDCVMMECTLSLINLPDEALHEAFCVLKKGGKLFISDLYLKNPDPRQVKAIQIEAERQAKIPHKEENCGEGQMRFVDFRFEGAFIKEPMLRYMEEVGYKIVAFEDRSADLDTYVAETILREGSLDNCVTCAKGKKGIGYFMLVAEKPEK</sequence>
<comment type="pathway">
    <text evidence="4">Phospholipid metabolism.</text>
</comment>
<dbReference type="EMBL" id="JACRYT010000008">
    <property type="protein sequence ID" value="MBC6679968.1"/>
    <property type="molecule type" value="Genomic_DNA"/>
</dbReference>
<dbReference type="PANTHER" id="PTHR44307:SF2">
    <property type="entry name" value="PHOSPHOETHANOLAMINE METHYLTRANSFERASE ISOFORM X1"/>
    <property type="match status" value="1"/>
</dbReference>
<keyword evidence="2 6" id="KW-0489">Methyltransferase</keyword>
<dbReference type="InterPro" id="IPR025714">
    <property type="entry name" value="Methyltranfer_dom"/>
</dbReference>
<comment type="pathway">
    <text evidence="1">Lipid metabolism.</text>
</comment>
<gene>
    <name evidence="6" type="ORF">H9L42_09010</name>
</gene>
<dbReference type="RefSeq" id="WP_187303072.1">
    <property type="nucleotide sequence ID" value="NZ_CBCTQH010000010.1"/>
</dbReference>